<evidence type="ECO:0000313" key="3">
    <source>
        <dbReference type="Proteomes" id="UP001500751"/>
    </source>
</evidence>
<dbReference type="RefSeq" id="WP_344666054.1">
    <property type="nucleotide sequence ID" value="NZ_BAAAQN010000013.1"/>
</dbReference>
<dbReference type="InterPro" id="IPR036291">
    <property type="entry name" value="NAD(P)-bd_dom_sf"/>
</dbReference>
<dbReference type="Proteomes" id="UP001500751">
    <property type="component" value="Unassembled WGS sequence"/>
</dbReference>
<organism evidence="2 3">
    <name type="scientific">Catenulispora yoronensis</name>
    <dbReference type="NCBI Taxonomy" id="450799"/>
    <lineage>
        <taxon>Bacteria</taxon>
        <taxon>Bacillati</taxon>
        <taxon>Actinomycetota</taxon>
        <taxon>Actinomycetes</taxon>
        <taxon>Catenulisporales</taxon>
        <taxon>Catenulisporaceae</taxon>
        <taxon>Catenulispora</taxon>
    </lineage>
</organism>
<reference evidence="3" key="1">
    <citation type="journal article" date="2019" name="Int. J. Syst. Evol. Microbiol.">
        <title>The Global Catalogue of Microorganisms (GCM) 10K type strain sequencing project: providing services to taxonomists for standard genome sequencing and annotation.</title>
        <authorList>
            <consortium name="The Broad Institute Genomics Platform"/>
            <consortium name="The Broad Institute Genome Sequencing Center for Infectious Disease"/>
            <person name="Wu L."/>
            <person name="Ma J."/>
        </authorList>
    </citation>
    <scope>NUCLEOTIDE SEQUENCE [LARGE SCALE GENOMIC DNA]</scope>
    <source>
        <strain evidence="3">JCM 16014</strain>
    </source>
</reference>
<dbReference type="Gene3D" id="3.90.25.10">
    <property type="entry name" value="UDP-galactose 4-epimerase, domain 1"/>
    <property type="match status" value="1"/>
</dbReference>
<dbReference type="PANTHER" id="PTHR47129:SF1">
    <property type="entry name" value="NMRA-LIKE DOMAIN-CONTAINING PROTEIN"/>
    <property type="match status" value="1"/>
</dbReference>
<dbReference type="SUPFAM" id="SSF51735">
    <property type="entry name" value="NAD(P)-binding Rossmann-fold domains"/>
    <property type="match status" value="1"/>
</dbReference>
<evidence type="ECO:0000313" key="2">
    <source>
        <dbReference type="EMBL" id="GAA2027901.1"/>
    </source>
</evidence>
<accession>A0ABP5FJB6</accession>
<dbReference type="EMBL" id="BAAAQN010000013">
    <property type="protein sequence ID" value="GAA2027901.1"/>
    <property type="molecule type" value="Genomic_DNA"/>
</dbReference>
<evidence type="ECO:0000259" key="1">
    <source>
        <dbReference type="Pfam" id="PF13460"/>
    </source>
</evidence>
<feature type="domain" description="NAD(P)-binding" evidence="1">
    <location>
        <begin position="9"/>
        <end position="158"/>
    </location>
</feature>
<dbReference type="InterPro" id="IPR052718">
    <property type="entry name" value="NmrA-type_oxidoreductase"/>
</dbReference>
<keyword evidence="3" id="KW-1185">Reference proteome</keyword>
<protein>
    <submittedName>
        <fullName evidence="2">SDR family oxidoreductase</fullName>
    </submittedName>
</protein>
<dbReference type="PANTHER" id="PTHR47129">
    <property type="entry name" value="QUINONE OXIDOREDUCTASE 2"/>
    <property type="match status" value="1"/>
</dbReference>
<name>A0ABP5FJB6_9ACTN</name>
<dbReference type="CDD" id="cd05269">
    <property type="entry name" value="TMR_SDR_a"/>
    <property type="match status" value="1"/>
</dbReference>
<dbReference type="InterPro" id="IPR016040">
    <property type="entry name" value="NAD(P)-bd_dom"/>
</dbReference>
<gene>
    <name evidence="2" type="ORF">GCM10009839_28600</name>
</gene>
<dbReference type="Pfam" id="PF13460">
    <property type="entry name" value="NAD_binding_10"/>
    <property type="match status" value="1"/>
</dbReference>
<comment type="caution">
    <text evidence="2">The sequence shown here is derived from an EMBL/GenBank/DDBJ whole genome shotgun (WGS) entry which is preliminary data.</text>
</comment>
<proteinExistence type="predicted"/>
<sequence>MTTIAITAASGHLGRLVVEDLLSRGVPAGDLRAVVRSPEKVQDFADRGVQVVQGDYADAEGLAEALRGADKWIFISSSGPNEVRLAGHLTAVAAGKEAGVGHVIYTSIPQAETNPIGFADVHKTTEAALKESGLPYTFLRNNWYWENLTGSLGASVEHGAIIGSVGEGRIAYATRADYAAAAAVVATTEGHESKVYELTGDRAYSYAEIAAEITRQAGKDVAAVNLPQDEYRAALEGFGLPAFLAEGLADADVKISEGALEQTTDTLRTLIGRPTTPVADAIAEGLKN</sequence>
<dbReference type="Gene3D" id="3.40.50.720">
    <property type="entry name" value="NAD(P)-binding Rossmann-like Domain"/>
    <property type="match status" value="1"/>
</dbReference>